<evidence type="ECO:0000313" key="3">
    <source>
        <dbReference type="Proteomes" id="UP001165121"/>
    </source>
</evidence>
<feature type="compositionally biased region" description="Low complexity" evidence="1">
    <location>
        <begin position="60"/>
        <end position="77"/>
    </location>
</feature>
<protein>
    <submittedName>
        <fullName evidence="2">Unnamed protein product</fullName>
    </submittedName>
</protein>
<sequence length="283" mass="29451">MARDQSPLARVQARASRALSAATPPPAASPETLVSVLAPPTASSGADGCSPSHPPLAGVAEASAPSSLPTASTEAASVEGSESPLAQTDAALSPAPGAVPRSAADAPEATSGAGSAHSQPQGSDIKDIVTAGTDRKDGQVQESAQSHFLALARLVVDLNRRPPLRTDYELDQRLETAGSLLDVVNALAQIPRSPAPRDHVLTELWDDVASLDARLAASEASLRREVDLRLKAERLCNQVSHEHNTALENLRRLRIDHADAARQLVATNIALEQSSQAVAVLEQ</sequence>
<name>A0A9W6TVF4_9STRA</name>
<dbReference type="EMBL" id="BSXT01000278">
    <property type="protein sequence ID" value="GMF23192.1"/>
    <property type="molecule type" value="Genomic_DNA"/>
</dbReference>
<proteinExistence type="predicted"/>
<evidence type="ECO:0000256" key="1">
    <source>
        <dbReference type="SAM" id="MobiDB-lite"/>
    </source>
</evidence>
<accession>A0A9W6TVF4</accession>
<comment type="caution">
    <text evidence="2">The sequence shown here is derived from an EMBL/GenBank/DDBJ whole genome shotgun (WGS) entry which is preliminary data.</text>
</comment>
<dbReference type="Proteomes" id="UP001165121">
    <property type="component" value="Unassembled WGS sequence"/>
</dbReference>
<organism evidence="2 3">
    <name type="scientific">Phytophthora fragariaefolia</name>
    <dbReference type="NCBI Taxonomy" id="1490495"/>
    <lineage>
        <taxon>Eukaryota</taxon>
        <taxon>Sar</taxon>
        <taxon>Stramenopiles</taxon>
        <taxon>Oomycota</taxon>
        <taxon>Peronosporomycetes</taxon>
        <taxon>Peronosporales</taxon>
        <taxon>Peronosporaceae</taxon>
        <taxon>Phytophthora</taxon>
    </lineage>
</organism>
<reference evidence="2" key="1">
    <citation type="submission" date="2023-04" db="EMBL/GenBank/DDBJ databases">
        <title>Phytophthora fragariaefolia NBRC 109709.</title>
        <authorList>
            <person name="Ichikawa N."/>
            <person name="Sato H."/>
            <person name="Tonouchi N."/>
        </authorList>
    </citation>
    <scope>NUCLEOTIDE SEQUENCE</scope>
    <source>
        <strain evidence="2">NBRC 109709</strain>
    </source>
</reference>
<dbReference type="AlphaFoldDB" id="A0A9W6TVF4"/>
<feature type="region of interest" description="Disordered" evidence="1">
    <location>
        <begin position="1"/>
        <end position="124"/>
    </location>
</feature>
<feature type="compositionally biased region" description="Polar residues" evidence="1">
    <location>
        <begin position="112"/>
        <end position="122"/>
    </location>
</feature>
<keyword evidence="3" id="KW-1185">Reference proteome</keyword>
<evidence type="ECO:0000313" key="2">
    <source>
        <dbReference type="EMBL" id="GMF23192.1"/>
    </source>
</evidence>
<feature type="compositionally biased region" description="Low complexity" evidence="1">
    <location>
        <begin position="9"/>
        <end position="22"/>
    </location>
</feature>
<gene>
    <name evidence="2" type="ORF">Pfra01_000361300</name>
</gene>